<feature type="compositionally biased region" description="Low complexity" evidence="2">
    <location>
        <begin position="405"/>
        <end position="426"/>
    </location>
</feature>
<comment type="caution">
    <text evidence="4">The sequence shown here is derived from an EMBL/GenBank/DDBJ whole genome shotgun (WGS) entry which is preliminary data.</text>
</comment>
<feature type="coiled-coil region" evidence="1">
    <location>
        <begin position="996"/>
        <end position="1077"/>
    </location>
</feature>
<evidence type="ECO:0000313" key="5">
    <source>
        <dbReference type="Proteomes" id="UP000440578"/>
    </source>
</evidence>
<feature type="compositionally biased region" description="Basic and acidic residues" evidence="2">
    <location>
        <begin position="926"/>
        <end position="951"/>
    </location>
</feature>
<name>A0A6A4W583_AMPAM</name>
<feature type="compositionally biased region" description="Low complexity" evidence="2">
    <location>
        <begin position="462"/>
        <end position="483"/>
    </location>
</feature>
<dbReference type="PANTHER" id="PTHR48125">
    <property type="entry name" value="LP07818P1"/>
    <property type="match status" value="1"/>
</dbReference>
<evidence type="ECO:0000256" key="2">
    <source>
        <dbReference type="SAM" id="MobiDB-lite"/>
    </source>
</evidence>
<evidence type="ECO:0000256" key="1">
    <source>
        <dbReference type="SAM" id="Coils"/>
    </source>
</evidence>
<dbReference type="PANTHER" id="PTHR48125:SF12">
    <property type="entry name" value="AT HOOK TRANSCRIPTION FACTOR FAMILY-RELATED"/>
    <property type="match status" value="1"/>
</dbReference>
<reference evidence="4 5" key="1">
    <citation type="submission" date="2019-07" db="EMBL/GenBank/DDBJ databases">
        <title>Draft genome assembly of a fouling barnacle, Amphibalanus amphitrite (Darwin, 1854): The first reference genome for Thecostraca.</title>
        <authorList>
            <person name="Kim W."/>
        </authorList>
    </citation>
    <scope>NUCLEOTIDE SEQUENCE [LARGE SCALE GENOMIC DNA]</scope>
    <source>
        <strain evidence="4">SNU_AA5</strain>
        <tissue evidence="4">Soma without cirri and trophi</tissue>
    </source>
</reference>
<feature type="compositionally biased region" description="Pro residues" evidence="2">
    <location>
        <begin position="81"/>
        <end position="99"/>
    </location>
</feature>
<protein>
    <recommendedName>
        <fullName evidence="3">Fibronectin type-III domain-containing protein</fullName>
    </recommendedName>
</protein>
<feature type="coiled-coil region" evidence="1">
    <location>
        <begin position="685"/>
        <end position="751"/>
    </location>
</feature>
<dbReference type="Proteomes" id="UP000440578">
    <property type="component" value="Unassembled WGS sequence"/>
</dbReference>
<organism evidence="4 5">
    <name type="scientific">Amphibalanus amphitrite</name>
    <name type="common">Striped barnacle</name>
    <name type="synonym">Balanus amphitrite</name>
    <dbReference type="NCBI Taxonomy" id="1232801"/>
    <lineage>
        <taxon>Eukaryota</taxon>
        <taxon>Metazoa</taxon>
        <taxon>Ecdysozoa</taxon>
        <taxon>Arthropoda</taxon>
        <taxon>Crustacea</taxon>
        <taxon>Multicrustacea</taxon>
        <taxon>Cirripedia</taxon>
        <taxon>Thoracica</taxon>
        <taxon>Thoracicalcarea</taxon>
        <taxon>Balanomorpha</taxon>
        <taxon>Balanoidea</taxon>
        <taxon>Balanidae</taxon>
        <taxon>Amphibalaninae</taxon>
        <taxon>Amphibalanus</taxon>
    </lineage>
</organism>
<feature type="domain" description="Fibronectin type-III" evidence="3">
    <location>
        <begin position="1402"/>
        <end position="1492"/>
    </location>
</feature>
<dbReference type="OrthoDB" id="6358005at2759"/>
<keyword evidence="1" id="KW-0175">Coiled coil</keyword>
<evidence type="ECO:0000313" key="4">
    <source>
        <dbReference type="EMBL" id="KAF0303017.1"/>
    </source>
</evidence>
<gene>
    <name evidence="4" type="ORF">FJT64_024976</name>
</gene>
<feature type="region of interest" description="Disordered" evidence="2">
    <location>
        <begin position="405"/>
        <end position="507"/>
    </location>
</feature>
<feature type="region of interest" description="Disordered" evidence="2">
    <location>
        <begin position="1301"/>
        <end position="1399"/>
    </location>
</feature>
<dbReference type="PROSITE" id="PS50853">
    <property type="entry name" value="FN3"/>
    <property type="match status" value="1"/>
</dbReference>
<proteinExistence type="predicted"/>
<keyword evidence="5" id="KW-1185">Reference proteome</keyword>
<feature type="compositionally biased region" description="Polar residues" evidence="2">
    <location>
        <begin position="952"/>
        <end position="961"/>
    </location>
</feature>
<feature type="region of interest" description="Disordered" evidence="2">
    <location>
        <begin position="922"/>
        <end position="961"/>
    </location>
</feature>
<dbReference type="EMBL" id="VIIS01000986">
    <property type="protein sequence ID" value="KAF0303017.1"/>
    <property type="molecule type" value="Genomic_DNA"/>
</dbReference>
<sequence length="1506" mass="168464">MTLEAAGEDRRHSVAPAAIEAAPAPAPAQPPAEHQLAAIGEERHHWQEKIAELQNTILQLEAALEEAGSHHLSPSTDSKPPTSPPPPALTEAASPPPPLTSGHQRQPSGHSESELSDYHSDSNDGQSARRSPASSSGGSCLCGGRLSRPLASPDHPPLQESGIFDVDVDEKAVQTEIQESEVSMRELIDLTSEIARLTSVQEQLEKSPLPIAARIRHADSEQSEEASELVTEVTEVPAPEPRTVSVCAEVQTEYVHDQLLCDYKDMCERYEKVKKTCDAVQDEKNELEEAENDARLMVQRLEMKIFASNEVEKMLSSDLADEQERCRQLQRQLNSVKLKHQADLKARQAQAAELPAQMTERVQQLEREVEALTQRLQEAAQRAPAEDREQQTEAVDGAWQTWRAADGSTSDTLSSGDAAASASDTSLPPPTPSSVTNTESLTRRLDQAWSFNDSGVGDELSRASATESEATPSAASAATPAARPAKRPRTEAEEEAEDADVSSATLSSDVTMCTECTKRLGEVESMESPKNSMDSNLSERESYYSECIQELETQKAELRKRWEEEKTSMLKQVEETCQESCELKQKMEEILRDGESAKESLSKKVAQLKLELREQAKSSEKDRNELIQSHTMKAQSLQEQQVLLKRRMRAAEDVINALKVEFDLCQVDSGRDSPDPCYTLVLDRVRHLHQSQKDLASQVNELEKKEGAYRETLQEADKIMHNVEIRYQKKIEELEDQLREDKNKITLMEETEAKLKQALKSVSNGKHDKDRVTELLDKLIETENEDLKLKEKVYRLERRERELSIRLREEERAAEGLRHELRDQEELLRELDTARRDLSAATEQLSVLPALRQRAAELQQSEEFLRGRIEELEQAELTLQETLRNTRNAQAHKERRSAEQVSSLQQDVESLQASIQELQLAAADSGEERSKLRRELQEARRQLQDVHRDLETTSGTANETETQFRNEVCKLRNQLSLVNSQLNDNDSYSCQLRDQLEKTQSENADLRAALDGCKSRSEQDVLQLNLEISRREEEINALSEQLAELDKTQLTGELDLLAEQENTLVKLLALAKQSNEKIQNCDQCTNEVDGALRSVIQELEQLTLLLSGSQGDQSLQSQLRDAENLASAAAALSSEPPQPPRPEVLDSAIQTADLPEGACCSELRRELVAKEEELSLVDSQGSYLQAELEQRDRETRQLRSRLGETDALLEHQRLQHGRLSELLAQTQFARDEAAARADGKDALLGAVLRHLRAVLEAHQAAALVRGLRESAEQESDRQDLDREMVCQILQQIVTVMRERVLRSRSSRTSSPEQAGAGSRIPRPVPRSRESTPPNSPRKELPRTKAPVPRCLQPKRGARQVPPVGVARPYRSTASTAEAWERVSHPHSRSLAHKSAPPPALPPPENFQIIRAVGGDSLLIYWSPSDDQRISGYEIFVNNRLQQVIRNPQRTKALLPSLRLASQLQLAIRAVGPMDSFSALSWAEYRPGQLAGSRHHRGPQASHPVTT</sequence>
<feature type="compositionally biased region" description="Low complexity" evidence="2">
    <location>
        <begin position="128"/>
        <end position="141"/>
    </location>
</feature>
<feature type="region of interest" description="Disordered" evidence="2">
    <location>
        <begin position="376"/>
        <end position="395"/>
    </location>
</feature>
<evidence type="ECO:0000259" key="3">
    <source>
        <dbReference type="PROSITE" id="PS50853"/>
    </source>
</evidence>
<feature type="compositionally biased region" description="Basic and acidic residues" evidence="2">
    <location>
        <begin position="111"/>
        <end position="122"/>
    </location>
</feature>
<feature type="coiled-coil region" evidence="1">
    <location>
        <begin position="548"/>
        <end position="654"/>
    </location>
</feature>
<feature type="region of interest" description="Disordered" evidence="2">
    <location>
        <begin position="61"/>
        <end position="141"/>
    </location>
</feature>
<feature type="region of interest" description="Disordered" evidence="2">
    <location>
        <begin position="1"/>
        <end position="43"/>
    </location>
</feature>
<accession>A0A6A4W583</accession>
<dbReference type="InterPro" id="IPR003961">
    <property type="entry name" value="FN3_dom"/>
</dbReference>